<dbReference type="EMBL" id="SGWX01000001">
    <property type="protein sequence ID" value="RZS60329.1"/>
    <property type="molecule type" value="Genomic_DNA"/>
</dbReference>
<organism evidence="1 2">
    <name type="scientific">Xylanimonas ulmi</name>
    <dbReference type="NCBI Taxonomy" id="228973"/>
    <lineage>
        <taxon>Bacteria</taxon>
        <taxon>Bacillati</taxon>
        <taxon>Actinomycetota</taxon>
        <taxon>Actinomycetes</taxon>
        <taxon>Micrococcales</taxon>
        <taxon>Promicromonosporaceae</taxon>
        <taxon>Xylanimonas</taxon>
    </lineage>
</organism>
<dbReference type="InterPro" id="IPR045684">
    <property type="entry name" value="DUF6191"/>
</dbReference>
<dbReference type="Proteomes" id="UP000293852">
    <property type="component" value="Unassembled WGS sequence"/>
</dbReference>
<evidence type="ECO:0000313" key="2">
    <source>
        <dbReference type="Proteomes" id="UP000293852"/>
    </source>
</evidence>
<reference evidence="1 2" key="1">
    <citation type="submission" date="2019-02" db="EMBL/GenBank/DDBJ databases">
        <title>Sequencing the genomes of 1000 actinobacteria strains.</title>
        <authorList>
            <person name="Klenk H.-P."/>
        </authorList>
    </citation>
    <scope>NUCLEOTIDE SEQUENCE [LARGE SCALE GENOMIC DNA]</scope>
    <source>
        <strain evidence="1 2">DSM 16932</strain>
    </source>
</reference>
<accession>A0A4Q7M340</accession>
<evidence type="ECO:0000313" key="1">
    <source>
        <dbReference type="EMBL" id="RZS60329.1"/>
    </source>
</evidence>
<gene>
    <name evidence="1" type="ORF">EV386_0584</name>
</gene>
<sequence length="77" mass="7908">MDKSAYGPNGEYLGAGGGGAAGAFGQLIDPFQPSQQHLTAERERQRLDIVQHPATGGPNGEIDLDSGVAIICAEPTS</sequence>
<dbReference type="AlphaFoldDB" id="A0A4Q7M340"/>
<protein>
    <submittedName>
        <fullName evidence="1">Uncharacterized protein</fullName>
    </submittedName>
</protein>
<dbReference type="Pfam" id="PF19690">
    <property type="entry name" value="DUF6191"/>
    <property type="match status" value="1"/>
</dbReference>
<name>A0A4Q7M340_9MICO</name>
<proteinExistence type="predicted"/>
<comment type="caution">
    <text evidence="1">The sequence shown here is derived from an EMBL/GenBank/DDBJ whole genome shotgun (WGS) entry which is preliminary data.</text>
</comment>
<keyword evidence="2" id="KW-1185">Reference proteome</keyword>